<evidence type="ECO:0000313" key="2">
    <source>
        <dbReference type="EMBL" id="KAK9729146.1"/>
    </source>
</evidence>
<keyword evidence="3" id="KW-1185">Reference proteome</keyword>
<name>A0AAW1L3N2_POPJA</name>
<accession>A0AAW1L3N2</accession>
<dbReference type="AlphaFoldDB" id="A0AAW1L3N2"/>
<proteinExistence type="predicted"/>
<dbReference type="EMBL" id="JASPKY010000163">
    <property type="protein sequence ID" value="KAK9729146.1"/>
    <property type="molecule type" value="Genomic_DNA"/>
</dbReference>
<reference evidence="2 3" key="1">
    <citation type="journal article" date="2024" name="BMC Genomics">
        <title>De novo assembly and annotation of Popillia japonica's genome with initial clues to its potential as an invasive pest.</title>
        <authorList>
            <person name="Cucini C."/>
            <person name="Boschi S."/>
            <person name="Funari R."/>
            <person name="Cardaioli E."/>
            <person name="Iannotti N."/>
            <person name="Marturano G."/>
            <person name="Paoli F."/>
            <person name="Bruttini M."/>
            <person name="Carapelli A."/>
            <person name="Frati F."/>
            <person name="Nardi F."/>
        </authorList>
    </citation>
    <scope>NUCLEOTIDE SEQUENCE [LARGE SCALE GENOMIC DNA]</scope>
    <source>
        <strain evidence="2">DMR45628</strain>
    </source>
</reference>
<protein>
    <submittedName>
        <fullName evidence="2">Uncharacterized protein</fullName>
    </submittedName>
</protein>
<sequence>MKDNHTKVTQEPPAFTDKELKQAAQKMKSGKTPGLDGIPAEALKEAIKTNGAWIVGVLNSLLETQHSLQNGK</sequence>
<organism evidence="2 3">
    <name type="scientific">Popillia japonica</name>
    <name type="common">Japanese beetle</name>
    <dbReference type="NCBI Taxonomy" id="7064"/>
    <lineage>
        <taxon>Eukaryota</taxon>
        <taxon>Metazoa</taxon>
        <taxon>Ecdysozoa</taxon>
        <taxon>Arthropoda</taxon>
        <taxon>Hexapoda</taxon>
        <taxon>Insecta</taxon>
        <taxon>Pterygota</taxon>
        <taxon>Neoptera</taxon>
        <taxon>Endopterygota</taxon>
        <taxon>Coleoptera</taxon>
        <taxon>Polyphaga</taxon>
        <taxon>Scarabaeiformia</taxon>
        <taxon>Scarabaeidae</taxon>
        <taxon>Rutelinae</taxon>
        <taxon>Popillia</taxon>
    </lineage>
</organism>
<feature type="region of interest" description="Disordered" evidence="1">
    <location>
        <begin position="1"/>
        <end position="36"/>
    </location>
</feature>
<comment type="caution">
    <text evidence="2">The sequence shown here is derived from an EMBL/GenBank/DDBJ whole genome shotgun (WGS) entry which is preliminary data.</text>
</comment>
<dbReference type="Proteomes" id="UP001458880">
    <property type="component" value="Unassembled WGS sequence"/>
</dbReference>
<gene>
    <name evidence="2" type="ORF">QE152_g16049</name>
</gene>
<evidence type="ECO:0000313" key="3">
    <source>
        <dbReference type="Proteomes" id="UP001458880"/>
    </source>
</evidence>
<evidence type="ECO:0000256" key="1">
    <source>
        <dbReference type="SAM" id="MobiDB-lite"/>
    </source>
</evidence>